<dbReference type="Gene3D" id="3.20.20.140">
    <property type="entry name" value="Metal-dependent hydrolases"/>
    <property type="match status" value="1"/>
</dbReference>
<dbReference type="SUPFAM" id="SSF51338">
    <property type="entry name" value="Composite domain of metallo-dependent hydrolases"/>
    <property type="match status" value="1"/>
</dbReference>
<dbReference type="Pfam" id="PF01979">
    <property type="entry name" value="Amidohydro_1"/>
    <property type="match status" value="1"/>
</dbReference>
<evidence type="ECO:0000313" key="4">
    <source>
        <dbReference type="Proteomes" id="UP000029085"/>
    </source>
</evidence>
<dbReference type="SUPFAM" id="SSF51556">
    <property type="entry name" value="Metallo-dependent hydrolases"/>
    <property type="match status" value="1"/>
</dbReference>
<feature type="domain" description="Amidohydrolase-related" evidence="2">
    <location>
        <begin position="400"/>
        <end position="484"/>
    </location>
</feature>
<dbReference type="GO" id="GO:0016810">
    <property type="term" value="F:hydrolase activity, acting on carbon-nitrogen (but not peptide) bonds"/>
    <property type="evidence" value="ECO:0007669"/>
    <property type="project" value="InterPro"/>
</dbReference>
<name>A0A087MKV2_9GAMM</name>
<evidence type="ECO:0000259" key="2">
    <source>
        <dbReference type="Pfam" id="PF01979"/>
    </source>
</evidence>
<evidence type="ECO:0000313" key="3">
    <source>
        <dbReference type="EMBL" id="KFL37505.1"/>
    </source>
</evidence>
<dbReference type="PATRIC" id="fig|1121014.3.peg.553"/>
<dbReference type="InterPro" id="IPR032466">
    <property type="entry name" value="Metal_Hydrolase"/>
</dbReference>
<dbReference type="PANTHER" id="PTHR43135">
    <property type="entry name" value="ALPHA-D-RIBOSE 1-METHYLPHOSPHONATE 5-TRIPHOSPHATE DIPHOSPHATASE"/>
    <property type="match status" value="1"/>
</dbReference>
<dbReference type="InterPro" id="IPR051781">
    <property type="entry name" value="Metallo-dep_Hydrolase"/>
</dbReference>
<dbReference type="Gene3D" id="3.30.110.90">
    <property type="entry name" value="Amidohydrolase"/>
    <property type="match status" value="1"/>
</dbReference>
<dbReference type="InterPro" id="IPR006680">
    <property type="entry name" value="Amidohydro-rel"/>
</dbReference>
<dbReference type="STRING" id="1121014.N788_08960"/>
<dbReference type="PANTHER" id="PTHR43135:SF3">
    <property type="entry name" value="ALPHA-D-RIBOSE 1-METHYLPHOSPHONATE 5-TRIPHOSPHATE DIPHOSPHATASE"/>
    <property type="match status" value="1"/>
</dbReference>
<sequence length="544" mass="60226">MPRILRRFRPSFQSGSVMSNLLRHAVLLAIVLFAPLAQAAIPAAPERDEGEGPWPQLILRGVTVITGTGAPAYGPVDIVIEGDRITRVQIVGSANTPIKADNRPALKPGGREIDLSGHYVMPGIVDMHGHIGGDEQGVTAEYVYKLWLAHGITSVRDPGCGNGIEWCASEARRSAANTITAPRIFPYAFFGMGHDGPITTPEQARQWVRTMKSKGALGMKCFGYRPDILEAAFDELRKQGMGSACHHAQLDVARVNVLTTARWGLGTMEHWYGLPEALFDGQTVQQYPADYNYMDEQHRFGEAGRLWAQASEKGSERYEAVITELLELGFTLDPTFTIYQATRDLMRARTAEWHADYTHPALWDFFTPSRHNHGSFFFDWGSEQETDWKHNYQRWMAFVNDYKNRGGRVTVGSDSGYIYKTYGFGTIEELELLREAGFHPLEVMRAATLSGAEALGAEDRIGSIEPGKLADLVVLSENPLANLKVLYGTGHIRLGADGEPARVGGVRYTIKDGILYDAPALLRDVRAIVAEEKARRGIQTLPQP</sequence>
<reference evidence="3 4" key="2">
    <citation type="journal article" date="2015" name="Stand. Genomic Sci.">
        <title>High quality draft genomic sequence of Arenimonas donghaensis DSM 18148(T).</title>
        <authorList>
            <person name="Chen F."/>
            <person name="Wang H."/>
            <person name="Cao Y."/>
            <person name="Li X."/>
            <person name="Wang G."/>
        </authorList>
    </citation>
    <scope>NUCLEOTIDE SEQUENCE [LARGE SCALE GENOMIC DNA]</scope>
    <source>
        <strain evidence="3 4">HO3-R19</strain>
    </source>
</reference>
<dbReference type="InterPro" id="IPR011059">
    <property type="entry name" value="Metal-dep_hydrolase_composite"/>
</dbReference>
<evidence type="ECO:0000256" key="1">
    <source>
        <dbReference type="SAM" id="SignalP"/>
    </source>
</evidence>
<comment type="caution">
    <text evidence="3">The sequence shown here is derived from an EMBL/GenBank/DDBJ whole genome shotgun (WGS) entry which is preliminary data.</text>
</comment>
<keyword evidence="1" id="KW-0732">Signal</keyword>
<accession>A0A087MKV2</accession>
<gene>
    <name evidence="3" type="ORF">N788_08960</name>
</gene>
<feature type="signal peptide" evidence="1">
    <location>
        <begin position="1"/>
        <end position="39"/>
    </location>
</feature>
<reference evidence="4" key="1">
    <citation type="submission" date="2013-08" db="EMBL/GenBank/DDBJ databases">
        <title>Genome sequencing of Arenimonas donghaensis.</title>
        <authorList>
            <person name="Chen F."/>
            <person name="Wang G."/>
        </authorList>
    </citation>
    <scope>NUCLEOTIDE SEQUENCE [LARGE SCALE GENOMIC DNA]</scope>
    <source>
        <strain evidence="4">HO3-R19</strain>
    </source>
</reference>
<dbReference type="Gene3D" id="1.20.58.520">
    <property type="entry name" value="Amidohydrolase"/>
    <property type="match status" value="1"/>
</dbReference>
<dbReference type="EMBL" id="AVCJ01000002">
    <property type="protein sequence ID" value="KFL37505.1"/>
    <property type="molecule type" value="Genomic_DNA"/>
</dbReference>
<dbReference type="AlphaFoldDB" id="A0A087MKV2"/>
<feature type="chain" id="PRO_5001826503" description="Amidohydrolase-related domain-containing protein" evidence="1">
    <location>
        <begin position="40"/>
        <end position="544"/>
    </location>
</feature>
<protein>
    <recommendedName>
        <fullName evidence="2">Amidohydrolase-related domain-containing protein</fullName>
    </recommendedName>
</protein>
<keyword evidence="4" id="KW-1185">Reference proteome</keyword>
<dbReference type="Proteomes" id="UP000029085">
    <property type="component" value="Unassembled WGS sequence"/>
</dbReference>
<organism evidence="3 4">
    <name type="scientific">Arenimonas donghaensis DSM 18148 = HO3-R19</name>
    <dbReference type="NCBI Taxonomy" id="1121014"/>
    <lineage>
        <taxon>Bacteria</taxon>
        <taxon>Pseudomonadati</taxon>
        <taxon>Pseudomonadota</taxon>
        <taxon>Gammaproteobacteria</taxon>
        <taxon>Lysobacterales</taxon>
        <taxon>Lysobacteraceae</taxon>
        <taxon>Arenimonas</taxon>
    </lineage>
</organism>
<dbReference type="Gene3D" id="2.30.40.10">
    <property type="entry name" value="Urease, subunit C, domain 1"/>
    <property type="match status" value="2"/>
</dbReference>
<proteinExistence type="predicted"/>